<dbReference type="InterPro" id="IPR027417">
    <property type="entry name" value="P-loop_NTPase"/>
</dbReference>
<name>A0A510DYR9_9CREN</name>
<gene>
    <name evidence="2" type="ORF">IC006_2717</name>
</gene>
<dbReference type="AlphaFoldDB" id="A0A510DYR9"/>
<accession>A0A510DYR9</accession>
<dbReference type="RefSeq" id="WP_149528852.1">
    <property type="nucleotide sequence ID" value="NZ_AP018929.1"/>
</dbReference>
<dbReference type="InterPro" id="IPR002789">
    <property type="entry name" value="HerA_central"/>
</dbReference>
<evidence type="ECO:0000313" key="3">
    <source>
        <dbReference type="Proteomes" id="UP000322983"/>
    </source>
</evidence>
<dbReference type="Pfam" id="PF01935">
    <property type="entry name" value="DUF87"/>
    <property type="match status" value="1"/>
</dbReference>
<keyword evidence="3" id="KW-1185">Reference proteome</keyword>
<dbReference type="InterPro" id="IPR051162">
    <property type="entry name" value="T4SS_component"/>
</dbReference>
<dbReference type="GeneID" id="41716414"/>
<dbReference type="PANTHER" id="PTHR30121:SF1">
    <property type="entry name" value="AAA+ ATPASE DOMAIN-CONTAINING PROTEIN"/>
    <property type="match status" value="1"/>
</dbReference>
<protein>
    <recommendedName>
        <fullName evidence="1">Helicase HerA central domain-containing protein</fullName>
    </recommendedName>
</protein>
<sequence length="604" mass="68559">MNDESLFNDIKERISQANTLAVTLGSQVIGKVARHMPSKVSPEDITVNVSVDPVTYYKLPFLGRVGLFLGAVDIKTLYFVLLRIVGYERTDATSLFVGDSSVLSASSTNEDEPGSLITNVTVKCEPLTRMDVLSGGELEVADLVLEPQSPVFLPYSDIIEKALDTKRGKLYLGYLDNAYTKVKVGISPEDLNFHVSVLGTTGAGKTSFIKDVIGGVYLTEADSKTFVLDATGDYYNVFLPPNMRDVAVSRGISEFSSLYGSSIRDLKVNIVFPLTWKWRRKNQVKTVEDITNLYFNTYVKPLVDFIQSRGISLKTKVDGNEITLKTDYWEASASIHPFFFRFSEIRGLFHRLNPYFTEQASQFLRQYISTHKDIRTLDQLADSLDDEEFENYSVHKSTRDNIRRGLYILRDTGLFDVPAEKDKFKDFLEGSQRLVIIDLYNSEIDEFSQKILAYFFLDRIFDHREKQMRTGAVKGRFLIVIDEAHRFFPSGKGGDDDTYYVRRVAGKIATMMRLGRRRKLGFMFATHNPMDLSDIVIQLSNTKVLFRIKQEVGEEMGLSRSEAKALSWEKNGVAYILSPWFREGKVKLKVPVPPPLGHYDISRT</sequence>
<evidence type="ECO:0000313" key="2">
    <source>
        <dbReference type="EMBL" id="BBG25382.1"/>
    </source>
</evidence>
<dbReference type="SUPFAM" id="SSF52540">
    <property type="entry name" value="P-loop containing nucleoside triphosphate hydrolases"/>
    <property type="match status" value="1"/>
</dbReference>
<reference evidence="2 3" key="1">
    <citation type="journal article" date="2020" name="Int. J. Syst. Evol. Microbiol.">
        <title>Sulfuracidifex tepidarius gen. nov., sp. nov. and transfer of Sulfolobus metallicus Huber and Stetter 1992 to the genus Sulfuracidifex as Sulfuracidifex metallicus comb. nov.</title>
        <authorList>
            <person name="Itoh T."/>
            <person name="Miura T."/>
            <person name="Sakai H.D."/>
            <person name="Kato S."/>
            <person name="Ohkuma M."/>
            <person name="Takashina T."/>
        </authorList>
    </citation>
    <scope>NUCLEOTIDE SEQUENCE [LARGE SCALE GENOMIC DNA]</scope>
    <source>
        <strain evidence="2 3">IC-006</strain>
    </source>
</reference>
<proteinExistence type="predicted"/>
<dbReference type="KEGG" id="step:IC006_2717"/>
<dbReference type="OrthoDB" id="10575at2157"/>
<dbReference type="PANTHER" id="PTHR30121">
    <property type="entry name" value="UNCHARACTERIZED PROTEIN YJGR-RELATED"/>
    <property type="match status" value="1"/>
</dbReference>
<dbReference type="Proteomes" id="UP000322983">
    <property type="component" value="Chromosome"/>
</dbReference>
<dbReference type="Gene3D" id="3.40.50.300">
    <property type="entry name" value="P-loop containing nucleotide triphosphate hydrolases"/>
    <property type="match status" value="2"/>
</dbReference>
<organism evidence="2 3">
    <name type="scientific">Sulfuracidifex tepidarius</name>
    <dbReference type="NCBI Taxonomy" id="1294262"/>
    <lineage>
        <taxon>Archaea</taxon>
        <taxon>Thermoproteota</taxon>
        <taxon>Thermoprotei</taxon>
        <taxon>Sulfolobales</taxon>
        <taxon>Sulfolobaceae</taxon>
        <taxon>Sulfuracidifex</taxon>
    </lineage>
</organism>
<evidence type="ECO:0000259" key="1">
    <source>
        <dbReference type="Pfam" id="PF01935"/>
    </source>
</evidence>
<dbReference type="EMBL" id="AP018929">
    <property type="protein sequence ID" value="BBG25382.1"/>
    <property type="molecule type" value="Genomic_DNA"/>
</dbReference>
<dbReference type="STRING" id="1294262.GCA_001316085_00654"/>
<feature type="domain" description="Helicase HerA central" evidence="1">
    <location>
        <begin position="172"/>
        <end position="460"/>
    </location>
</feature>